<dbReference type="RefSeq" id="WP_310918122.1">
    <property type="nucleotide sequence ID" value="NZ_JAMQON010000001.1"/>
</dbReference>
<keyword evidence="3" id="KW-1185">Reference proteome</keyword>
<proteinExistence type="predicted"/>
<reference evidence="2 3" key="1">
    <citation type="submission" date="2022-06" db="EMBL/GenBank/DDBJ databases">
        <title>Haloarcula sp. a new haloarchaeum isolate from saline soil.</title>
        <authorList>
            <person name="Strakova D."/>
            <person name="Galisteo C."/>
            <person name="Sanchez-Porro C."/>
            <person name="Ventosa A."/>
        </authorList>
    </citation>
    <scope>NUCLEOTIDE SEQUENCE [LARGE SCALE GENOMIC DNA]</scope>
    <source>
        <strain evidence="2 3">S1CR25-12</strain>
    </source>
</reference>
<comment type="caution">
    <text evidence="2">The sequence shown here is derived from an EMBL/GenBank/DDBJ whole genome shotgun (WGS) entry which is preliminary data.</text>
</comment>
<evidence type="ECO:0008006" key="4">
    <source>
        <dbReference type="Google" id="ProtNLM"/>
    </source>
</evidence>
<dbReference type="SUPFAM" id="SSF51126">
    <property type="entry name" value="Pectin lyase-like"/>
    <property type="match status" value="1"/>
</dbReference>
<evidence type="ECO:0000313" key="2">
    <source>
        <dbReference type="EMBL" id="MDS0258558.1"/>
    </source>
</evidence>
<sequence>MADRVLFQDTDDLSEQNLTEQRALSNLTDYVERGLGFSADYQANTLDIGSGHAIVRDGMQAYDVFPDARSGLGLASTTGLNYVYLAIQPGTDDDVRYEIESSQTPPSDPSLLVGTVDAGADTSTTSNRAPDGEFQEVSAKNLSNIKLVGPNGYDSLQAAHDALPAGGGKILLTKSISETDVVFTKKVHLEGVQAQTDPFDSGDDDGPFISTSGGDGIWFKRAGTLRDVTIVGSGGTGTEYCLRLGESGVVNISMTVDNVAVWNASGDNVQVRGGCQQWHLNFNEITSAGNDNFVVQTDLGESDYFNGNRCVLRHTSQAGRDGIRIEGPANGNSFFHVSESNGEVGFRAVNGYSFEGNQLMGYGAEANGTVGYDFSGVDDTSRGNTLNVFFGQSNSDPYNKPIFNTLNIARLSEGVWPTTTVRVRKGTPQNITTGGPNTVSFPSALRDNLGEWDETNNQFVPEKTSDYQITFNVMLEASADQNQVDVRFIDDGAVQSEWLWILNGAAFQSRSFTDTLRIPSGTPLQIEMEPVQADDTISGNGLRTNLSINDAR</sequence>
<gene>
    <name evidence="2" type="ORF">NDI56_03920</name>
</gene>
<evidence type="ECO:0000313" key="3">
    <source>
        <dbReference type="Proteomes" id="UP001259659"/>
    </source>
</evidence>
<dbReference type="InterPro" id="IPR011050">
    <property type="entry name" value="Pectin_lyase_fold/virulence"/>
</dbReference>
<dbReference type="Proteomes" id="UP001259659">
    <property type="component" value="Unassembled WGS sequence"/>
</dbReference>
<dbReference type="EMBL" id="JAMQON010000001">
    <property type="protein sequence ID" value="MDS0258558.1"/>
    <property type="molecule type" value="Genomic_DNA"/>
</dbReference>
<name>A0ABU2F9H2_9EURY</name>
<organism evidence="2 3">
    <name type="scientific">Haloarcula saliterrae</name>
    <dbReference type="NCBI Taxonomy" id="2950534"/>
    <lineage>
        <taxon>Archaea</taxon>
        <taxon>Methanobacteriati</taxon>
        <taxon>Methanobacteriota</taxon>
        <taxon>Stenosarchaea group</taxon>
        <taxon>Halobacteria</taxon>
        <taxon>Halobacteriales</taxon>
        <taxon>Haloarculaceae</taxon>
        <taxon>Haloarcula</taxon>
    </lineage>
</organism>
<accession>A0ABU2F9H2</accession>
<protein>
    <recommendedName>
        <fullName evidence="4">Right-handed parallel beta-helix repeat-containing protein</fullName>
    </recommendedName>
</protein>
<feature type="region of interest" description="Disordered" evidence="1">
    <location>
        <begin position="99"/>
        <end position="131"/>
    </location>
</feature>
<evidence type="ECO:0000256" key="1">
    <source>
        <dbReference type="SAM" id="MobiDB-lite"/>
    </source>
</evidence>